<comment type="subcellular location">
    <subcellularLocation>
        <location evidence="1">Membrane</location>
        <topology evidence="1">Single-pass type I membrane protein</topology>
    </subcellularLocation>
</comment>
<dbReference type="SMART" id="SM00409">
    <property type="entry name" value="IG"/>
    <property type="match status" value="8"/>
</dbReference>
<dbReference type="SUPFAM" id="SSF48726">
    <property type="entry name" value="Immunoglobulin"/>
    <property type="match status" value="8"/>
</dbReference>
<protein>
    <submittedName>
        <fullName evidence="11">Nephrin</fullName>
    </submittedName>
</protein>
<feature type="domain" description="Ig-like" evidence="8">
    <location>
        <begin position="232"/>
        <end position="321"/>
    </location>
</feature>
<dbReference type="CDD" id="cd00096">
    <property type="entry name" value="Ig"/>
    <property type="match status" value="1"/>
</dbReference>
<dbReference type="CDD" id="cd00063">
    <property type="entry name" value="FN3"/>
    <property type="match status" value="1"/>
</dbReference>
<dbReference type="InterPro" id="IPR036179">
    <property type="entry name" value="Ig-like_dom_sf"/>
</dbReference>
<reference evidence="11" key="1">
    <citation type="submission" date="2016-11" db="UniProtKB">
        <authorList>
            <consortium name="WormBaseParasite"/>
        </authorList>
    </citation>
    <scope>IDENTIFICATION</scope>
</reference>
<feature type="transmembrane region" description="Helical" evidence="7">
    <location>
        <begin position="1045"/>
        <end position="1069"/>
    </location>
</feature>
<dbReference type="SMART" id="SM00060">
    <property type="entry name" value="FN3"/>
    <property type="match status" value="1"/>
</dbReference>
<feature type="domain" description="Ig-like" evidence="8">
    <location>
        <begin position="328"/>
        <end position="424"/>
    </location>
</feature>
<evidence type="ECO:0000259" key="8">
    <source>
        <dbReference type="PROSITE" id="PS50835"/>
    </source>
</evidence>
<evidence type="ECO:0000256" key="2">
    <source>
        <dbReference type="ARBA" id="ARBA00023136"/>
    </source>
</evidence>
<evidence type="ECO:0000313" key="11">
    <source>
        <dbReference type="WBParaSite" id="BXY_1644400.1"/>
    </source>
</evidence>
<keyword evidence="4" id="KW-0325">Glycoprotein</keyword>
<dbReference type="GO" id="GO:0005886">
    <property type="term" value="C:plasma membrane"/>
    <property type="evidence" value="ECO:0007669"/>
    <property type="project" value="TreeGrafter"/>
</dbReference>
<sequence>MLWFLVCGVVFTEAKRLSDKEFKEKPRSQPVKLGDDVTFRCSADNAVSTYSQWRHSSGVLLGSNLNINGFQNRLSYIQENGSELHLHIKNVTLEDDGTFECQMVTTDSKPIRAKATLTVLVAPQKVYFEHYDANSRIDVNEGSALNVTCVSRNAKPAGVIRWFVNGKQVEESVQRWSEYNSNNTESSFAALSWKPSRNDHEKLLTCEIKHEKTGFDERISLTMDVRYSSERPVIEVVREGERTKAGHNVTLVCVAEGGNPVPRLTWKLNDRPIKAAFEYDIPHKLTRNVLSLAAEPSDNGAVYVCSSENREDIPPLKSSVVLEVDYPPSSVSFVNVSTSVKYGESITITCRSEPSHPPATIHWVMDGQPFGSSPAKQFKERYGTVSESSLTIDTKSLLIDKQQLTIDCTAINSEGSATKQHTVRVYSPPMPPVIKTSSSGPYLEGESLNLTCESEGGNPLATLTWYRPKKHKSAGHRNKIRWKQIEKAQTQIDGNKSRSLLQLRIDRSMNNLPIKCQSENPALEHPLNDTVTLTVYFPPSRMAIVKYAGDGNEDRGEIIAGKDTRLKCLIPSSNPPAEINWEIEMGDDKPLQLTGESIFNEQTEENYGFKVENVVTFTPMMEMNGRVARCIASSPVWNSTVKAEFNMDVYYPPKLEVESPLTITVTEGDTFKEEIAISANPPVHNYYWKKNGVPFTDTVGNVYIRGNIIGGRNIKKEDSGTYVLIASNKRGDVMLTIRLEVKYGAKITYITTPIYADEKDSVVLECEADAFPIFPKMVKWTKAGQEVGESQDRRAVLKVTASQYNSGAYVCIADNGVGQPNESTAYLLLKSAPVLAKGKGKDRAAGPIHGKAKARCLAQAIPDVQFVWSTEDGHPIINGSKYIIHERPVDQTTFESVLTITNLTQRDYSKRLRCLASNRKGSDFNHITIGDLTKPDTPERLTVYESGTNTAILTWLAGFDGGSEQFFQVRYGSKGDSSSSNGNTSETRFNLSGLEPSRIYFAQVRAINERGWVSDWSDWIQVRTLNANGTAHLEETDDNMFANNWILFFLIIMGGLLLVNCGVFAYIYIQHRRRLQAEKTQFVRQSNYGNERRPLQLYGTIGAGGGLSPATLIRRPESNNTNKSDLLNEPISEDEQSVRTMIQVSPNGIIQRQNLPVNRFYDGNFVIDEENDPSCYSVINKNGTLRSNYAHFRGPEPYPLNGNGSPSLTYADAGGGSLKRTGFESPRRFGSVSGGINEDPRYSATGTLSHRTHQPSFTTFGTNPRIVGNPDGDLV</sequence>
<dbReference type="WBParaSite" id="BXY_1644400.1">
    <property type="protein sequence ID" value="BXY_1644400.1"/>
    <property type="gene ID" value="BXY_1644400"/>
</dbReference>
<feature type="domain" description="Ig-like" evidence="8">
    <location>
        <begin position="745"/>
        <end position="827"/>
    </location>
</feature>
<dbReference type="AlphaFoldDB" id="A0A1I7STS4"/>
<dbReference type="SMART" id="SM00408">
    <property type="entry name" value="IGc2"/>
    <property type="match status" value="4"/>
</dbReference>
<dbReference type="PANTHER" id="PTHR11640">
    <property type="entry name" value="NEPHRIN"/>
    <property type="match status" value="1"/>
</dbReference>
<evidence type="ECO:0000256" key="6">
    <source>
        <dbReference type="SAM" id="MobiDB-lite"/>
    </source>
</evidence>
<dbReference type="InterPro" id="IPR003598">
    <property type="entry name" value="Ig_sub2"/>
</dbReference>
<dbReference type="PROSITE" id="PS50835">
    <property type="entry name" value="IG_LIKE"/>
    <property type="match status" value="7"/>
</dbReference>
<keyword evidence="5" id="KW-0393">Immunoglobulin domain</keyword>
<dbReference type="Pfam" id="PF13927">
    <property type="entry name" value="Ig_3"/>
    <property type="match status" value="2"/>
</dbReference>
<evidence type="ECO:0000259" key="9">
    <source>
        <dbReference type="PROSITE" id="PS50853"/>
    </source>
</evidence>
<name>A0A1I7STS4_BURXY</name>
<dbReference type="GO" id="GO:0050839">
    <property type="term" value="F:cell adhesion molecule binding"/>
    <property type="evidence" value="ECO:0007669"/>
    <property type="project" value="TreeGrafter"/>
</dbReference>
<evidence type="ECO:0000256" key="1">
    <source>
        <dbReference type="ARBA" id="ARBA00004479"/>
    </source>
</evidence>
<dbReference type="GO" id="GO:0098609">
    <property type="term" value="P:cell-cell adhesion"/>
    <property type="evidence" value="ECO:0007669"/>
    <property type="project" value="TreeGrafter"/>
</dbReference>
<evidence type="ECO:0000256" key="5">
    <source>
        <dbReference type="ARBA" id="ARBA00023319"/>
    </source>
</evidence>
<dbReference type="Pfam" id="PF08205">
    <property type="entry name" value="C2-set_2"/>
    <property type="match status" value="2"/>
</dbReference>
<dbReference type="InterPro" id="IPR036116">
    <property type="entry name" value="FN3_sf"/>
</dbReference>
<dbReference type="eggNOG" id="KOG3515">
    <property type="taxonomic scope" value="Eukaryota"/>
</dbReference>
<proteinExistence type="predicted"/>
<evidence type="ECO:0000313" key="10">
    <source>
        <dbReference type="Proteomes" id="UP000095284"/>
    </source>
</evidence>
<keyword evidence="7" id="KW-0812">Transmembrane</keyword>
<dbReference type="InterPro" id="IPR003599">
    <property type="entry name" value="Ig_sub"/>
</dbReference>
<accession>A0A1I7STS4</accession>
<organism evidence="10 11">
    <name type="scientific">Bursaphelenchus xylophilus</name>
    <name type="common">Pinewood nematode worm</name>
    <name type="synonym">Aphelenchoides xylophilus</name>
    <dbReference type="NCBI Taxonomy" id="6326"/>
    <lineage>
        <taxon>Eukaryota</taxon>
        <taxon>Metazoa</taxon>
        <taxon>Ecdysozoa</taxon>
        <taxon>Nematoda</taxon>
        <taxon>Chromadorea</taxon>
        <taxon>Rhabditida</taxon>
        <taxon>Tylenchina</taxon>
        <taxon>Tylenchomorpha</taxon>
        <taxon>Aphelenchoidea</taxon>
        <taxon>Aphelenchoididae</taxon>
        <taxon>Bursaphelenchus</taxon>
    </lineage>
</organism>
<evidence type="ECO:0000256" key="3">
    <source>
        <dbReference type="ARBA" id="ARBA00023157"/>
    </source>
</evidence>
<dbReference type="Proteomes" id="UP000095284">
    <property type="component" value="Unplaced"/>
</dbReference>
<dbReference type="PANTHER" id="PTHR11640:SF136">
    <property type="entry name" value="NEPHRIN"/>
    <property type="match status" value="1"/>
</dbReference>
<dbReference type="PROSITE" id="PS50853">
    <property type="entry name" value="FN3"/>
    <property type="match status" value="1"/>
</dbReference>
<dbReference type="GO" id="GO:0005911">
    <property type="term" value="C:cell-cell junction"/>
    <property type="evidence" value="ECO:0007669"/>
    <property type="project" value="TreeGrafter"/>
</dbReference>
<evidence type="ECO:0000256" key="4">
    <source>
        <dbReference type="ARBA" id="ARBA00023180"/>
    </source>
</evidence>
<feature type="domain" description="Ig-like" evidence="8">
    <location>
        <begin position="431"/>
        <end position="534"/>
    </location>
</feature>
<keyword evidence="3" id="KW-1015">Disulfide bond</keyword>
<dbReference type="InterPro" id="IPR007110">
    <property type="entry name" value="Ig-like_dom"/>
</dbReference>
<evidence type="ECO:0000256" key="7">
    <source>
        <dbReference type="SAM" id="Phobius"/>
    </source>
</evidence>
<dbReference type="SUPFAM" id="SSF49265">
    <property type="entry name" value="Fibronectin type III"/>
    <property type="match status" value="1"/>
</dbReference>
<keyword evidence="7" id="KW-1133">Transmembrane helix</keyword>
<dbReference type="Gene3D" id="2.60.40.10">
    <property type="entry name" value="Immunoglobulins"/>
    <property type="match status" value="10"/>
</dbReference>
<dbReference type="InterPro" id="IPR003961">
    <property type="entry name" value="FN3_dom"/>
</dbReference>
<feature type="domain" description="Ig-like" evidence="8">
    <location>
        <begin position="20"/>
        <end position="118"/>
    </location>
</feature>
<feature type="domain" description="Fibronectin type-III" evidence="9">
    <location>
        <begin position="937"/>
        <end position="1027"/>
    </location>
</feature>
<feature type="domain" description="Ig-like" evidence="8">
    <location>
        <begin position="123"/>
        <end position="222"/>
    </location>
</feature>
<keyword evidence="2 7" id="KW-0472">Membrane</keyword>
<dbReference type="InterPro" id="IPR013783">
    <property type="entry name" value="Ig-like_fold"/>
</dbReference>
<dbReference type="Pfam" id="PF00041">
    <property type="entry name" value="fn3"/>
    <property type="match status" value="1"/>
</dbReference>
<feature type="region of interest" description="Disordered" evidence="6">
    <location>
        <begin position="1218"/>
        <end position="1275"/>
    </location>
</feature>
<feature type="domain" description="Ig-like" evidence="8">
    <location>
        <begin position="539"/>
        <end position="646"/>
    </location>
</feature>
<dbReference type="InterPro" id="IPR051275">
    <property type="entry name" value="Cell_adhesion_signaling"/>
</dbReference>
<dbReference type="InterPro" id="IPR013162">
    <property type="entry name" value="CD80_C2-set"/>
</dbReference>
<feature type="compositionally biased region" description="Polar residues" evidence="6">
    <location>
        <begin position="1244"/>
        <end position="1262"/>
    </location>
</feature>